<dbReference type="SMART" id="SM01014">
    <property type="entry name" value="ARID"/>
    <property type="match status" value="1"/>
</dbReference>
<protein>
    <recommendedName>
        <fullName evidence="4">[histone H3]-trimethyl-L-lysine(4) demethylase</fullName>
        <ecNumber evidence="4">1.14.11.67</ecNumber>
    </recommendedName>
</protein>
<dbReference type="Gene3D" id="2.60.120.650">
    <property type="entry name" value="Cupin"/>
    <property type="match status" value="2"/>
</dbReference>
<gene>
    <name evidence="19" type="ORF">BD324DRAFT_594118</name>
</gene>
<dbReference type="CDD" id="cd16100">
    <property type="entry name" value="ARID"/>
    <property type="match status" value="1"/>
</dbReference>
<evidence type="ECO:0000256" key="6">
    <source>
        <dbReference type="ARBA" id="ARBA00022737"/>
    </source>
</evidence>
<dbReference type="OrthoDB" id="1678912at2759"/>
<sequence>MELRKSSGSPSSSGAGAMANGTSPRPRLSTPPKPPNGIASGGGLGRTASKTQRSNRADRQRAKPLVTRSMAFPEALPTPLFSQGDAELDRSKRRSKVEAISKLDKAGTPVSTSGPAGTSFIPTATTSSAGQSGPSSSRNPLHRPPVVNPPFDINSVKTEAPRHPPSRSGSRLFGLEECPVFYPTAEEFLDPMRYIDSIGEAAKPYGICKVIPPEGWRMPFALETDTFQFHTRLQRLNSLEAASRARINFLDQLSMFHWQRDDKPISVPTINRRPVDLWSLRKEVNKLGGHLEIDRTRSWSAVAELLGYDASYDTELRDAYITIVLPFDNFAVRARSVSASPVTPLQSAAGPRAVPPGFKNESPASPSAPRTRMSGAPPSRMRGFPSAVFASEHPSSSFTPPSAEHTWASGPAGLPSVQINVPGFSNRDGSESELSEEESPIKRRAEEKPEYQKGEVCEVCRRGDGADKILLCDQCDRGFHTYCLDPPLSHVPSWEWFCTPCVLSQGDDYGFGEGEDHSIPSFQARDAAFAYAWFNTRWEGCSRRRARSTSDSTSSIPAAPPTAPQNRHFGRAVVSEDDVEKEFWRLTESDIDTVEIEYGADIHSTTHGSASPTTETHPMDKYARDGWNLNNMPIVPDSLLRYIKSDISGMTVPWIYIGMLFSTFCWHNEDHYTYSINYMHWGETKTWYGIPGCDADKFEAAIKSEAPELFEQQPTLMYQLVTMMNPGKVREAGVRVVACDQRPNEFVITFPKAYHCGFNHGINVNEAVNFALPDWLPDGKECVTRYKEHSKQPVFSHNELLITITLFSDTIKTALWVQDSLAQMVTEETDRREKLRSAIPLLNEVLVEEDTPESQYQCCQCKGFCYLSQITCKCTKLVTCLDHADLLCGCPPSKRTLRLRYSEAQLEEILAAVQMRAQLPGAWRSRFHALLNESPRPPLKTMRALLADGERISYPLPELSPLRSLVDRANSWVDRATALTTRKSTGRRRKGRQATEEEEESRTPEAITRLLDEVNLLAFDSPEIHQLRQIQMAIDGFRSEAAIILSTPENELDREKCKTALVLGEGIGIDLDDVQKIRILVNRLDWIRKVGWEVDDREIQYPEVVELLEEAKACEIPPDNQFLVDLQKLETKGRAWRDSADNLLSSTIIELDEITSLVEGQEYTPTILDTMTLLETIRKTALNWQASARQQLEGQGSATSAQRLCKAVNAAQGPQGRIRIPEIARIQGELDDQTNWLKKVAEVLKVPAKQVSNTLEDIHLSLQQQLQPEDDRPNDRHSCFCRTEPLDPMVKCGVCRGLYHAKCVSVPLKNIGQPFKCAMCEGQPYDDRPSLHHLAEFEDKHHFNFLFPTPEIETISKIVDLAIQFARTVQPYLDPLGLAVACRDTELLSHFARKLYNLPISFDTYNPVTNQRIVFEDWLYKRIHDARNPAKARTRPRKPRLILKEANERQFSCICTVPPVDELVRVTCGKCAQEYHATCVYAPEECIGTEGKMWRCPCCTVKEGKHYHKGAEVRVQMTDRLGTDLYVDYRTTINAFSLGVLEYKLPPNRDQVITLECTKFVPPVIPDDYEPPVLPPEDDDLENGDGPQKKKRRTKTAVSKLVAPLANGHLVTASDEHSLPPMPVTATMDQVIHRHHGPILTTQTVTPVTPPQSHRLPLPVPSSGSPRRPESSKAPHPSTPRSILDTQPIHRAQNHPFGSPTMHSLSPNRPSFAYGSQSTIPAYSNGDPSSHASSLPISSGTGLMDRQLPLMDSKGHHRPLSTDRDRVSQPRSYDTLQDAFSADSTARPNAMATGATSQVNGSH</sequence>
<feature type="region of interest" description="Disordered" evidence="14">
    <location>
        <begin position="1"/>
        <end position="169"/>
    </location>
</feature>
<feature type="region of interest" description="Disordered" evidence="14">
    <location>
        <begin position="1566"/>
        <end position="1597"/>
    </location>
</feature>
<comment type="caution">
    <text evidence="19">The sequence shown here is derived from an EMBL/GenBank/DDBJ whole genome shotgun (WGS) entry which is preliminary data.</text>
</comment>
<feature type="domain" description="JmjC" evidence="18">
    <location>
        <begin position="621"/>
        <end position="787"/>
    </location>
</feature>
<evidence type="ECO:0000256" key="1">
    <source>
        <dbReference type="ARBA" id="ARBA00001954"/>
    </source>
</evidence>
<feature type="compositionally biased region" description="Low complexity" evidence="14">
    <location>
        <begin position="122"/>
        <end position="137"/>
    </location>
</feature>
<evidence type="ECO:0000256" key="7">
    <source>
        <dbReference type="ARBA" id="ARBA00022771"/>
    </source>
</evidence>
<dbReference type="PROSITE" id="PS01359">
    <property type="entry name" value="ZF_PHD_1"/>
    <property type="match status" value="1"/>
</dbReference>
<dbReference type="InterPro" id="IPR019786">
    <property type="entry name" value="Zinc_finger_PHD-type_CS"/>
</dbReference>
<comment type="similarity">
    <text evidence="3">Belongs to the JARID1 histone demethylase family.</text>
</comment>
<keyword evidence="20" id="KW-1185">Reference proteome</keyword>
<dbReference type="PROSITE" id="PS50016">
    <property type="entry name" value="ZF_PHD_2"/>
    <property type="match status" value="1"/>
</dbReference>
<dbReference type="InterPro" id="IPR011011">
    <property type="entry name" value="Znf_FYVE_PHD"/>
</dbReference>
<evidence type="ECO:0000259" key="16">
    <source>
        <dbReference type="PROSITE" id="PS51011"/>
    </source>
</evidence>
<dbReference type="EMBL" id="NBSH01000014">
    <property type="protein sequence ID" value="ORX34394.1"/>
    <property type="molecule type" value="Genomic_DNA"/>
</dbReference>
<proteinExistence type="inferred from homology"/>
<dbReference type="GO" id="GO:0005634">
    <property type="term" value="C:nucleus"/>
    <property type="evidence" value="ECO:0007669"/>
    <property type="project" value="UniProtKB-SubCell"/>
</dbReference>
<keyword evidence="5" id="KW-0479">Metal-binding</keyword>
<dbReference type="InterPro" id="IPR036431">
    <property type="entry name" value="ARID_dom_sf"/>
</dbReference>
<keyword evidence="6" id="KW-0677">Repeat</keyword>
<dbReference type="Proteomes" id="UP000193218">
    <property type="component" value="Unassembled WGS sequence"/>
</dbReference>
<keyword evidence="7 13" id="KW-0863">Zinc-finger</keyword>
<evidence type="ECO:0000259" key="17">
    <source>
        <dbReference type="PROSITE" id="PS51183"/>
    </source>
</evidence>
<evidence type="ECO:0000259" key="18">
    <source>
        <dbReference type="PROSITE" id="PS51184"/>
    </source>
</evidence>
<feature type="region of interest" description="Disordered" evidence="14">
    <location>
        <begin position="1642"/>
        <end position="1803"/>
    </location>
</feature>
<dbReference type="InterPro" id="IPR013083">
    <property type="entry name" value="Znf_RING/FYVE/PHD"/>
</dbReference>
<feature type="domain" description="PHD-type" evidence="15">
    <location>
        <begin position="454"/>
        <end position="504"/>
    </location>
</feature>
<dbReference type="SMART" id="SM00501">
    <property type="entry name" value="BRIGHT"/>
    <property type="match status" value="1"/>
</dbReference>
<dbReference type="InterPro" id="IPR013637">
    <property type="entry name" value="Lys_sp_deMease-like_dom"/>
</dbReference>
<dbReference type="InterPro" id="IPR048615">
    <property type="entry name" value="KDM5_C-hel"/>
</dbReference>
<dbReference type="Pfam" id="PF01388">
    <property type="entry name" value="ARID"/>
    <property type="match status" value="1"/>
</dbReference>
<dbReference type="InterPro" id="IPR003349">
    <property type="entry name" value="JmjN"/>
</dbReference>
<evidence type="ECO:0000256" key="5">
    <source>
        <dbReference type="ARBA" id="ARBA00022723"/>
    </source>
</evidence>
<dbReference type="FunCoup" id="A0A1Y1UA19">
    <property type="interactions" value="443"/>
</dbReference>
<feature type="domain" description="JmjN" evidence="17">
    <location>
        <begin position="178"/>
        <end position="219"/>
    </location>
</feature>
<feature type="compositionally biased region" description="Basic and acidic residues" evidence="14">
    <location>
        <begin position="439"/>
        <end position="448"/>
    </location>
</feature>
<feature type="compositionally biased region" description="Polar residues" evidence="14">
    <location>
        <begin position="1701"/>
        <end position="1728"/>
    </location>
</feature>
<dbReference type="EC" id="1.14.11.67" evidence="4"/>
<feature type="compositionally biased region" description="Low complexity" evidence="14">
    <location>
        <begin position="1"/>
        <end position="28"/>
    </location>
</feature>
<dbReference type="PROSITE" id="PS51011">
    <property type="entry name" value="ARID"/>
    <property type="match status" value="1"/>
</dbReference>
<comment type="subcellular location">
    <subcellularLocation>
        <location evidence="2">Nucleus</location>
    </subcellularLocation>
</comment>
<dbReference type="CDD" id="cd15489">
    <property type="entry name" value="PHD_SF"/>
    <property type="match status" value="1"/>
</dbReference>
<dbReference type="GeneID" id="33555635"/>
<dbReference type="GO" id="GO:0034647">
    <property type="term" value="F:histone H3K4me/H3K4me2/H3K4me3 demethylase activity"/>
    <property type="evidence" value="ECO:0007669"/>
    <property type="project" value="UniProtKB-EC"/>
</dbReference>
<dbReference type="GO" id="GO:0003677">
    <property type="term" value="F:DNA binding"/>
    <property type="evidence" value="ECO:0007669"/>
    <property type="project" value="InterPro"/>
</dbReference>
<evidence type="ECO:0000256" key="9">
    <source>
        <dbReference type="ARBA" id="ARBA00023002"/>
    </source>
</evidence>
<dbReference type="InterPro" id="IPR003347">
    <property type="entry name" value="JmjC_dom"/>
</dbReference>
<keyword evidence="11" id="KW-0539">Nucleus</keyword>
<dbReference type="FunFam" id="2.60.120.650:FF:000035">
    <property type="entry name" value="PHD transcription factor Rum1"/>
    <property type="match status" value="1"/>
</dbReference>
<dbReference type="Pfam" id="PF02373">
    <property type="entry name" value="JmjC"/>
    <property type="match status" value="1"/>
</dbReference>
<dbReference type="STRING" id="4999.A0A1Y1UA19"/>
<feature type="compositionally biased region" description="Polar residues" evidence="14">
    <location>
        <begin position="1794"/>
        <end position="1803"/>
    </location>
</feature>
<keyword evidence="10" id="KW-0408">Iron</keyword>
<evidence type="ECO:0000256" key="8">
    <source>
        <dbReference type="ARBA" id="ARBA00022833"/>
    </source>
</evidence>
<comment type="catalytic activity">
    <reaction evidence="12">
        <text>N(6),N(6),N(6)-trimethyl-L-lysyl(4)-[histone H3] + 3 2-oxoglutarate + 3 O2 = L-lysyl(4)-[histone H3] + 3 formaldehyde + 3 succinate + 3 CO2</text>
        <dbReference type="Rhea" id="RHEA:60208"/>
        <dbReference type="Rhea" id="RHEA-COMP:15537"/>
        <dbReference type="Rhea" id="RHEA-COMP:15547"/>
        <dbReference type="ChEBI" id="CHEBI:15379"/>
        <dbReference type="ChEBI" id="CHEBI:16526"/>
        <dbReference type="ChEBI" id="CHEBI:16810"/>
        <dbReference type="ChEBI" id="CHEBI:16842"/>
        <dbReference type="ChEBI" id="CHEBI:29969"/>
        <dbReference type="ChEBI" id="CHEBI:30031"/>
        <dbReference type="ChEBI" id="CHEBI:61961"/>
        <dbReference type="EC" id="1.14.11.67"/>
    </reaction>
</comment>
<evidence type="ECO:0000259" key="15">
    <source>
        <dbReference type="PROSITE" id="PS50016"/>
    </source>
</evidence>
<feature type="compositionally biased region" description="Low complexity" evidence="14">
    <location>
        <begin position="1642"/>
        <end position="1666"/>
    </location>
</feature>
<dbReference type="SUPFAM" id="SSF46774">
    <property type="entry name" value="ARID-like"/>
    <property type="match status" value="1"/>
</dbReference>
<organism evidence="19 20">
    <name type="scientific">Kockovaella imperatae</name>
    <dbReference type="NCBI Taxonomy" id="4999"/>
    <lineage>
        <taxon>Eukaryota</taxon>
        <taxon>Fungi</taxon>
        <taxon>Dikarya</taxon>
        <taxon>Basidiomycota</taxon>
        <taxon>Agaricomycotina</taxon>
        <taxon>Tremellomycetes</taxon>
        <taxon>Tremellales</taxon>
        <taxon>Cuniculitremaceae</taxon>
        <taxon>Kockovaella</taxon>
    </lineage>
</organism>
<dbReference type="InterPro" id="IPR001606">
    <property type="entry name" value="ARID_dom"/>
</dbReference>
<feature type="domain" description="ARID" evidence="16">
    <location>
        <begin position="243"/>
        <end position="332"/>
    </location>
</feature>
<dbReference type="PROSITE" id="PS51183">
    <property type="entry name" value="JMJN"/>
    <property type="match status" value="1"/>
</dbReference>
<dbReference type="Gene3D" id="3.30.40.10">
    <property type="entry name" value="Zinc/RING finger domain, C3HC4 (zinc finger)"/>
    <property type="match status" value="2"/>
</dbReference>
<accession>A0A1Y1UA19</accession>
<comment type="cofactor">
    <cofactor evidence="1">
        <name>Fe(2+)</name>
        <dbReference type="ChEBI" id="CHEBI:29033"/>
    </cofactor>
</comment>
<dbReference type="PANTHER" id="PTHR10694:SF33">
    <property type="entry name" value="LYSINE-SPECIFIC DEMETHYLASE 5"/>
    <property type="match status" value="1"/>
</dbReference>
<reference evidence="19 20" key="1">
    <citation type="submission" date="2017-03" db="EMBL/GenBank/DDBJ databases">
        <title>Widespread Adenine N6-methylation of Active Genes in Fungi.</title>
        <authorList>
            <consortium name="DOE Joint Genome Institute"/>
            <person name="Mondo S.J."/>
            <person name="Dannebaum R.O."/>
            <person name="Kuo R.C."/>
            <person name="Louie K.B."/>
            <person name="Bewick A.J."/>
            <person name="Labutti K."/>
            <person name="Haridas S."/>
            <person name="Kuo A."/>
            <person name="Salamov A."/>
            <person name="Ahrendt S.R."/>
            <person name="Lau R."/>
            <person name="Bowen B.P."/>
            <person name="Lipzen A."/>
            <person name="Sullivan W."/>
            <person name="Andreopoulos W.B."/>
            <person name="Clum A."/>
            <person name="Lindquist E."/>
            <person name="Daum C."/>
            <person name="Northen T.R."/>
            <person name="Ramamoorthy G."/>
            <person name="Schmitz R.J."/>
            <person name="Gryganskyi A."/>
            <person name="Culley D."/>
            <person name="Magnuson J."/>
            <person name="James T.Y."/>
            <person name="O'Malley M.A."/>
            <person name="Stajich J.E."/>
            <person name="Spatafora J.W."/>
            <person name="Visel A."/>
            <person name="Grigoriev I.V."/>
        </authorList>
    </citation>
    <scope>NUCLEOTIDE SEQUENCE [LARGE SCALE GENOMIC DNA]</scope>
    <source>
        <strain evidence="19 20">NRRL Y-17943</strain>
    </source>
</reference>
<dbReference type="GO" id="GO:0008270">
    <property type="term" value="F:zinc ion binding"/>
    <property type="evidence" value="ECO:0007669"/>
    <property type="project" value="UniProtKB-KW"/>
</dbReference>
<dbReference type="SMART" id="SM00545">
    <property type="entry name" value="JmjN"/>
    <property type="match status" value="1"/>
</dbReference>
<evidence type="ECO:0000256" key="10">
    <source>
        <dbReference type="ARBA" id="ARBA00023004"/>
    </source>
</evidence>
<dbReference type="SUPFAM" id="SSF57903">
    <property type="entry name" value="FYVE/PHD zinc finger"/>
    <property type="match status" value="3"/>
</dbReference>
<evidence type="ECO:0000256" key="2">
    <source>
        <dbReference type="ARBA" id="ARBA00004123"/>
    </source>
</evidence>
<evidence type="ECO:0000256" key="14">
    <source>
        <dbReference type="SAM" id="MobiDB-lite"/>
    </source>
</evidence>
<dbReference type="SUPFAM" id="SSF51197">
    <property type="entry name" value="Clavaminate synthase-like"/>
    <property type="match status" value="1"/>
</dbReference>
<evidence type="ECO:0000256" key="3">
    <source>
        <dbReference type="ARBA" id="ARBA00006801"/>
    </source>
</evidence>
<keyword evidence="8" id="KW-0862">Zinc</keyword>
<evidence type="ECO:0000256" key="13">
    <source>
        <dbReference type="PROSITE-ProRule" id="PRU00146"/>
    </source>
</evidence>
<feature type="region of interest" description="Disordered" evidence="14">
    <location>
        <begin position="545"/>
        <end position="566"/>
    </location>
</feature>
<dbReference type="InterPro" id="IPR019787">
    <property type="entry name" value="Znf_PHD-finger"/>
</dbReference>
<dbReference type="GO" id="GO:0000785">
    <property type="term" value="C:chromatin"/>
    <property type="evidence" value="ECO:0007669"/>
    <property type="project" value="TreeGrafter"/>
</dbReference>
<evidence type="ECO:0000256" key="11">
    <source>
        <dbReference type="ARBA" id="ARBA00023242"/>
    </source>
</evidence>
<dbReference type="Pfam" id="PF02928">
    <property type="entry name" value="zf-C5HC2"/>
    <property type="match status" value="1"/>
</dbReference>
<dbReference type="InParanoid" id="A0A1Y1UA19"/>
<evidence type="ECO:0000256" key="4">
    <source>
        <dbReference type="ARBA" id="ARBA00012902"/>
    </source>
</evidence>
<dbReference type="InterPro" id="IPR004198">
    <property type="entry name" value="Znf_C5HC2"/>
</dbReference>
<dbReference type="PROSITE" id="PS51184">
    <property type="entry name" value="JMJC"/>
    <property type="match status" value="1"/>
</dbReference>
<evidence type="ECO:0000256" key="12">
    <source>
        <dbReference type="ARBA" id="ARBA00048734"/>
    </source>
</evidence>
<dbReference type="RefSeq" id="XP_021868657.1">
    <property type="nucleotide sequence ID" value="XM_022013827.1"/>
</dbReference>
<evidence type="ECO:0000313" key="20">
    <source>
        <dbReference type="Proteomes" id="UP000193218"/>
    </source>
</evidence>
<dbReference type="Pfam" id="PF00628">
    <property type="entry name" value="PHD"/>
    <property type="match status" value="1"/>
</dbReference>
<dbReference type="Pfam" id="PF02375">
    <property type="entry name" value="JmjN"/>
    <property type="match status" value="1"/>
</dbReference>
<keyword evidence="9" id="KW-0560">Oxidoreductase</keyword>
<feature type="compositionally biased region" description="Low complexity" evidence="14">
    <location>
        <begin position="1729"/>
        <end position="1739"/>
    </location>
</feature>
<dbReference type="InterPro" id="IPR001965">
    <property type="entry name" value="Znf_PHD"/>
</dbReference>
<dbReference type="GO" id="GO:0006355">
    <property type="term" value="P:regulation of DNA-templated transcription"/>
    <property type="evidence" value="ECO:0007669"/>
    <property type="project" value="TreeGrafter"/>
</dbReference>
<name>A0A1Y1UA19_9TREE</name>
<dbReference type="Pfam" id="PF08429">
    <property type="entry name" value="PLU-1"/>
    <property type="match status" value="1"/>
</dbReference>
<dbReference type="PANTHER" id="PTHR10694">
    <property type="entry name" value="LYSINE-SPECIFIC DEMETHYLASE"/>
    <property type="match status" value="1"/>
</dbReference>
<dbReference type="SMART" id="SM00249">
    <property type="entry name" value="PHD"/>
    <property type="match status" value="3"/>
</dbReference>
<feature type="region of interest" description="Disordered" evidence="14">
    <location>
        <begin position="341"/>
        <end position="448"/>
    </location>
</feature>
<feature type="compositionally biased region" description="Basic and acidic residues" evidence="14">
    <location>
        <begin position="96"/>
        <end position="105"/>
    </location>
</feature>
<evidence type="ECO:0000313" key="19">
    <source>
        <dbReference type="EMBL" id="ORX34394.1"/>
    </source>
</evidence>
<dbReference type="SMART" id="SM00558">
    <property type="entry name" value="JmjC"/>
    <property type="match status" value="1"/>
</dbReference>
<dbReference type="Pfam" id="PF21323">
    <property type="entry name" value="KDM5_C-hel"/>
    <property type="match status" value="1"/>
</dbReference>
<feature type="region of interest" description="Disordered" evidence="14">
    <location>
        <begin position="977"/>
        <end position="1004"/>
    </location>
</feature>